<dbReference type="EMBL" id="CP000513">
    <property type="protein sequence ID" value="ABQ13662.1"/>
    <property type="molecule type" value="Genomic_DNA"/>
</dbReference>
<dbReference type="InterPro" id="IPR024077">
    <property type="entry name" value="Neurolysin/TOP_dom2"/>
</dbReference>
<dbReference type="FunFam" id="3.40.390.10:FF:000009">
    <property type="entry name" value="Oligopeptidase A"/>
    <property type="match status" value="1"/>
</dbReference>
<dbReference type="HOGENOM" id="CLU_001805_4_1_6"/>
<comment type="similarity">
    <text evidence="1 9">Belongs to the peptidase M3 family.</text>
</comment>
<name>A5EWD2_DICNV</name>
<dbReference type="Gene3D" id="1.10.1370.40">
    <property type="match status" value="1"/>
</dbReference>
<keyword evidence="4 9" id="KW-0378">Hydrolase</keyword>
<evidence type="ECO:0000259" key="10">
    <source>
        <dbReference type="Pfam" id="PF01432"/>
    </source>
</evidence>
<dbReference type="RefSeq" id="WP_012030590.1">
    <property type="nucleotide sequence ID" value="NC_009446.1"/>
</dbReference>
<dbReference type="GO" id="GO:0046872">
    <property type="term" value="F:metal ion binding"/>
    <property type="evidence" value="ECO:0007669"/>
    <property type="project" value="UniProtKB-UniRule"/>
</dbReference>
<dbReference type="eggNOG" id="COG0339">
    <property type="taxonomic scope" value="Bacteria"/>
</dbReference>
<protein>
    <recommendedName>
        <fullName evidence="8">oligopeptidase A</fullName>
        <ecNumber evidence="8">3.4.24.70</ecNumber>
    </recommendedName>
</protein>
<evidence type="ECO:0000256" key="7">
    <source>
        <dbReference type="ARBA" id="ARBA00024603"/>
    </source>
</evidence>
<dbReference type="AlphaFoldDB" id="A5EWD2"/>
<dbReference type="PANTHER" id="PTHR43660">
    <property type="entry name" value="DIPEPTIDYL CARBOXYPEPTIDASE"/>
    <property type="match status" value="1"/>
</dbReference>
<dbReference type="InterPro" id="IPR045090">
    <property type="entry name" value="Pept_M3A_M3B"/>
</dbReference>
<dbReference type="Proteomes" id="UP000000248">
    <property type="component" value="Chromosome"/>
</dbReference>
<dbReference type="CDD" id="cd06456">
    <property type="entry name" value="M3A_DCP"/>
    <property type="match status" value="1"/>
</dbReference>
<dbReference type="OrthoDB" id="9773538at2"/>
<dbReference type="GO" id="GO:0004222">
    <property type="term" value="F:metalloendopeptidase activity"/>
    <property type="evidence" value="ECO:0007669"/>
    <property type="project" value="UniProtKB-EC"/>
</dbReference>
<reference evidence="12 13" key="1">
    <citation type="journal article" date="2007" name="Nat. Biotechnol.">
        <title>Genome sequence and identification of candidate vaccine antigens from the animal pathogen Dichelobacter nodosus.</title>
        <authorList>
            <person name="Myers G.S."/>
            <person name="Parker D."/>
            <person name="Al-Hasani K."/>
            <person name="Kennan R.M."/>
            <person name="Seemann T."/>
            <person name="Ren Q."/>
            <person name="Badger J.H."/>
            <person name="Selengut J.D."/>
            <person name="Deboy R.T."/>
            <person name="Tettelin H."/>
            <person name="Boyce J.D."/>
            <person name="McCarl V.P."/>
            <person name="Han X."/>
            <person name="Nelson W.C."/>
            <person name="Madupu R."/>
            <person name="Mohamoud Y."/>
            <person name="Holley T."/>
            <person name="Fedorova N."/>
            <person name="Khouri H."/>
            <person name="Bottomley S.P."/>
            <person name="Whittington R.J."/>
            <person name="Adler B."/>
            <person name="Songer J.G."/>
            <person name="Rood J.I."/>
            <person name="Paulsen I.T."/>
        </authorList>
    </citation>
    <scope>NUCLEOTIDE SEQUENCE [LARGE SCALE GENOMIC DNA]</scope>
    <source>
        <strain evidence="12 13">VCS1703A</strain>
    </source>
</reference>
<keyword evidence="2 9" id="KW-0645">Protease</keyword>
<evidence type="ECO:0000256" key="9">
    <source>
        <dbReference type="RuleBase" id="RU003435"/>
    </source>
</evidence>
<evidence type="ECO:0000256" key="8">
    <source>
        <dbReference type="ARBA" id="ARBA00026100"/>
    </source>
</evidence>
<evidence type="ECO:0000256" key="6">
    <source>
        <dbReference type="ARBA" id="ARBA00023049"/>
    </source>
</evidence>
<feature type="domain" description="Peptidase M3A/M3B catalytic" evidence="10">
    <location>
        <begin position="225"/>
        <end position="675"/>
    </location>
</feature>
<feature type="domain" description="Oligopeptidase A N-terminal" evidence="11">
    <location>
        <begin position="29"/>
        <end position="151"/>
    </location>
</feature>
<gene>
    <name evidence="12" type="ordered locus">DNO_0242</name>
</gene>
<dbReference type="PANTHER" id="PTHR43660:SF1">
    <property type="entry name" value="DIPEPTIDYL CARBOXYPEPTIDASE"/>
    <property type="match status" value="1"/>
</dbReference>
<dbReference type="EC" id="3.4.24.70" evidence="8"/>
<evidence type="ECO:0000313" key="13">
    <source>
        <dbReference type="Proteomes" id="UP000000248"/>
    </source>
</evidence>
<dbReference type="Gene3D" id="1.10.1370.10">
    <property type="entry name" value="Neurolysin, domain 3"/>
    <property type="match status" value="1"/>
</dbReference>
<dbReference type="KEGG" id="dno:DNO_0242"/>
<dbReference type="InterPro" id="IPR045666">
    <property type="entry name" value="OpdA_N"/>
</dbReference>
<comment type="catalytic activity">
    <reaction evidence="7">
        <text>Hydrolysis of oligopeptides, with broad specificity. Gly or Ala commonly occur as P1 or P1' residues, but more distant residues are also important, as is shown by the fact that Z-Gly-Pro-Gly-|-Gly-Pro-Ala is cleaved, but not Z-(Gly)(5).</text>
        <dbReference type="EC" id="3.4.24.70"/>
    </reaction>
</comment>
<evidence type="ECO:0000256" key="1">
    <source>
        <dbReference type="ARBA" id="ARBA00006040"/>
    </source>
</evidence>
<dbReference type="STRING" id="246195.DNO_0242"/>
<dbReference type="GO" id="GO:0006508">
    <property type="term" value="P:proteolysis"/>
    <property type="evidence" value="ECO:0007669"/>
    <property type="project" value="UniProtKB-KW"/>
</dbReference>
<evidence type="ECO:0000313" key="12">
    <source>
        <dbReference type="EMBL" id="ABQ13662.1"/>
    </source>
</evidence>
<dbReference type="GO" id="GO:0005829">
    <property type="term" value="C:cytosol"/>
    <property type="evidence" value="ECO:0007669"/>
    <property type="project" value="UniProtKB-ARBA"/>
</dbReference>
<keyword evidence="6 9" id="KW-0482">Metalloprotease</keyword>
<evidence type="ECO:0000259" key="11">
    <source>
        <dbReference type="Pfam" id="PF19310"/>
    </source>
</evidence>
<accession>A5EWD2</accession>
<keyword evidence="5 9" id="KW-0862">Zinc</keyword>
<dbReference type="Pfam" id="PF19310">
    <property type="entry name" value="TOP_N"/>
    <property type="match status" value="1"/>
</dbReference>
<evidence type="ECO:0000256" key="4">
    <source>
        <dbReference type="ARBA" id="ARBA00022801"/>
    </source>
</evidence>
<evidence type="ECO:0000256" key="3">
    <source>
        <dbReference type="ARBA" id="ARBA00022723"/>
    </source>
</evidence>
<keyword evidence="13" id="KW-1185">Reference proteome</keyword>
<keyword evidence="3 9" id="KW-0479">Metal-binding</keyword>
<proteinExistence type="inferred from homology"/>
<evidence type="ECO:0000256" key="5">
    <source>
        <dbReference type="ARBA" id="ARBA00022833"/>
    </source>
</evidence>
<dbReference type="Gene3D" id="3.40.390.10">
    <property type="entry name" value="Collagenase (Catalytic Domain)"/>
    <property type="match status" value="1"/>
</dbReference>
<dbReference type="InterPro" id="IPR034005">
    <property type="entry name" value="M3A_DCP"/>
</dbReference>
<dbReference type="Pfam" id="PF01432">
    <property type="entry name" value="Peptidase_M3"/>
    <property type="match status" value="1"/>
</dbReference>
<evidence type="ECO:0000256" key="2">
    <source>
        <dbReference type="ARBA" id="ARBA00022670"/>
    </source>
</evidence>
<sequence>MTDFSNNPLYHPPETPDFARIQPEHVAAIAQIITENRAEIERLIAQKEPTWDNLMQPLERLDNRLAKAFSPVGHLFGVMSTDAWRNAYETVLPLLSEYGSDLGQNEKLYTAVKAVKDRADFAQLSAAQQKTVNNALENFERSGVALSADAKAEFKKNSLRLSTLSTQFSKNVLDATNAWELCLESDELLRGVPDSARALMADLAEKSGSCGYRLTLDAPVVMPILTYADDRALRKDVYTAYNVRASELSDEAKFDNAAVIEEILTLRRRQAELLGFPDFAAYSVANKMAKTSQAVFDFLDNLVQKTKPAGEKEMQTLRQFAAEACGINDMQPWDVAYISEKLRQKKYALSQEDLRPYFPLSKVISGMFAIVGKLFGVQFRENKTLSTWHKDVRAYDLLTADGALQAQFYLDPFAREKKRGGAWMDGAVTRFLDNGTQQLPVAYLVCNFTPPIGAQDAYLTHNEVTTLFHEFGHGLHHMLTQIDVYSVAGINGVEWDAVEQPSQFMENFCYDFQCLQMMTAHQKTGAPLPDDLFQKLIAAKNFQSAMAMLRQLEFALFDFYLHTADARGKNVLAVLKAVRAQVAVTPDFADNRFPMAFSHIFAGGYAAGYYSYKWAEVLSADSFAAFSETGLFNPETGNRFRDEILAVGGSRTSMESFIAFRGRAPKIDALLKQSGI</sequence>
<comment type="cofactor">
    <cofactor evidence="9">
        <name>Zn(2+)</name>
        <dbReference type="ChEBI" id="CHEBI:29105"/>
    </cofactor>
    <text evidence="9">Binds 1 zinc ion.</text>
</comment>
<organism evidence="12 13">
    <name type="scientific">Dichelobacter nodosus (strain VCS1703A)</name>
    <dbReference type="NCBI Taxonomy" id="246195"/>
    <lineage>
        <taxon>Bacteria</taxon>
        <taxon>Pseudomonadati</taxon>
        <taxon>Pseudomonadota</taxon>
        <taxon>Gammaproteobacteria</taxon>
        <taxon>Cardiobacteriales</taxon>
        <taxon>Cardiobacteriaceae</taxon>
        <taxon>Dichelobacter</taxon>
    </lineage>
</organism>
<dbReference type="InterPro" id="IPR024079">
    <property type="entry name" value="MetalloPept_cat_dom_sf"/>
</dbReference>
<dbReference type="InterPro" id="IPR001567">
    <property type="entry name" value="Pept_M3A_M3B_dom"/>
</dbReference>
<dbReference type="SUPFAM" id="SSF55486">
    <property type="entry name" value="Metalloproteases ('zincins'), catalytic domain"/>
    <property type="match status" value="1"/>
</dbReference>